<evidence type="ECO:0000259" key="8">
    <source>
        <dbReference type="Pfam" id="PF00441"/>
    </source>
</evidence>
<dbReference type="Proteomes" id="UP000325797">
    <property type="component" value="Chromosome"/>
</dbReference>
<dbReference type="InterPro" id="IPR046373">
    <property type="entry name" value="Acyl-CoA_Oxase/DH_mid-dom_sf"/>
</dbReference>
<dbReference type="FunFam" id="1.20.140.10:FF:000001">
    <property type="entry name" value="Acyl-CoA dehydrogenase"/>
    <property type="match status" value="1"/>
</dbReference>
<dbReference type="InterPro" id="IPR006089">
    <property type="entry name" value="Acyl-CoA_DH_CS"/>
</dbReference>
<dbReference type="FunFam" id="2.40.110.10:FF:000002">
    <property type="entry name" value="Acyl-CoA dehydrogenase fadE12"/>
    <property type="match status" value="1"/>
</dbReference>
<dbReference type="Pfam" id="PF02770">
    <property type="entry name" value="Acyl-CoA_dh_M"/>
    <property type="match status" value="1"/>
</dbReference>
<dbReference type="InterPro" id="IPR037069">
    <property type="entry name" value="AcylCoA_DH/ox_N_sf"/>
</dbReference>
<dbReference type="Pfam" id="PF00441">
    <property type="entry name" value="Acyl-CoA_dh_1"/>
    <property type="match status" value="1"/>
</dbReference>
<evidence type="ECO:0000256" key="5">
    <source>
        <dbReference type="ARBA" id="ARBA00022827"/>
    </source>
</evidence>
<dbReference type="GO" id="GO:0033539">
    <property type="term" value="P:fatty acid beta-oxidation using acyl-CoA dehydrogenase"/>
    <property type="evidence" value="ECO:0007669"/>
    <property type="project" value="TreeGrafter"/>
</dbReference>
<dbReference type="InterPro" id="IPR050741">
    <property type="entry name" value="Acyl-CoA_dehydrogenase"/>
</dbReference>
<dbReference type="PANTHER" id="PTHR48083:SF2">
    <property type="entry name" value="MEDIUM-CHAIN SPECIFIC ACYL-COA DEHYDROGENASE, MITOCHONDRIAL"/>
    <property type="match status" value="1"/>
</dbReference>
<dbReference type="Pfam" id="PF02771">
    <property type="entry name" value="Acyl-CoA_dh_N"/>
    <property type="match status" value="1"/>
</dbReference>
<evidence type="ECO:0000256" key="6">
    <source>
        <dbReference type="ARBA" id="ARBA00023002"/>
    </source>
</evidence>
<protein>
    <recommendedName>
        <fullName evidence="3">Medium-chain specific acyl-CoA dehydrogenase, mitochondrial</fullName>
    </recommendedName>
</protein>
<dbReference type="Gene3D" id="2.40.110.10">
    <property type="entry name" value="Butyryl-CoA Dehydrogenase, subunit A, domain 2"/>
    <property type="match status" value="1"/>
</dbReference>
<dbReference type="Gene3D" id="1.20.140.10">
    <property type="entry name" value="Butyryl-CoA Dehydrogenase, subunit A, domain 3"/>
    <property type="match status" value="1"/>
</dbReference>
<evidence type="ECO:0000256" key="1">
    <source>
        <dbReference type="ARBA" id="ARBA00001974"/>
    </source>
</evidence>
<dbReference type="KEGG" id="hadh:FRZ61_23660"/>
<keyword evidence="6 7" id="KW-0560">Oxidoreductase</keyword>
<evidence type="ECO:0000313" key="11">
    <source>
        <dbReference type="EMBL" id="QEX22435.1"/>
    </source>
</evidence>
<evidence type="ECO:0000256" key="4">
    <source>
        <dbReference type="ARBA" id="ARBA00022630"/>
    </source>
</evidence>
<dbReference type="InterPro" id="IPR009075">
    <property type="entry name" value="AcylCo_DH/oxidase_C"/>
</dbReference>
<evidence type="ECO:0000259" key="9">
    <source>
        <dbReference type="Pfam" id="PF02770"/>
    </source>
</evidence>
<dbReference type="InterPro" id="IPR006091">
    <property type="entry name" value="Acyl-CoA_Oxase/DH_mid-dom"/>
</dbReference>
<dbReference type="AlphaFoldDB" id="A0A5J6N0G8"/>
<dbReference type="PIRSF" id="PIRSF016578">
    <property type="entry name" value="HsaA"/>
    <property type="match status" value="1"/>
</dbReference>
<dbReference type="SUPFAM" id="SSF56645">
    <property type="entry name" value="Acyl-CoA dehydrogenase NM domain-like"/>
    <property type="match status" value="1"/>
</dbReference>
<evidence type="ECO:0000259" key="10">
    <source>
        <dbReference type="Pfam" id="PF02771"/>
    </source>
</evidence>
<proteinExistence type="inferred from homology"/>
<evidence type="ECO:0000256" key="2">
    <source>
        <dbReference type="ARBA" id="ARBA00009347"/>
    </source>
</evidence>
<evidence type="ECO:0000256" key="7">
    <source>
        <dbReference type="RuleBase" id="RU362125"/>
    </source>
</evidence>
<dbReference type="Gene3D" id="1.10.540.10">
    <property type="entry name" value="Acyl-CoA dehydrogenase/oxidase, N-terminal domain"/>
    <property type="match status" value="1"/>
</dbReference>
<dbReference type="RefSeq" id="WP_151117856.1">
    <property type="nucleotide sequence ID" value="NZ_CP042582.1"/>
</dbReference>
<dbReference type="EMBL" id="CP042582">
    <property type="protein sequence ID" value="QEX22435.1"/>
    <property type="molecule type" value="Genomic_DNA"/>
</dbReference>
<accession>A0A5J6N0G8</accession>
<feature type="domain" description="Acyl-CoA dehydrogenase/oxidase C-terminal" evidence="8">
    <location>
        <begin position="234"/>
        <end position="382"/>
    </location>
</feature>
<comment type="similarity">
    <text evidence="2 7">Belongs to the acyl-CoA dehydrogenase family.</text>
</comment>
<gene>
    <name evidence="11" type="ORF">FRZ61_23660</name>
</gene>
<organism evidence="11 12">
    <name type="scientific">Hypericibacter adhaerens</name>
    <dbReference type="NCBI Taxonomy" id="2602016"/>
    <lineage>
        <taxon>Bacteria</taxon>
        <taxon>Pseudomonadati</taxon>
        <taxon>Pseudomonadota</taxon>
        <taxon>Alphaproteobacteria</taxon>
        <taxon>Rhodospirillales</taxon>
        <taxon>Dongiaceae</taxon>
        <taxon>Hypericibacter</taxon>
    </lineage>
</organism>
<dbReference type="PROSITE" id="PS00072">
    <property type="entry name" value="ACYL_COA_DH_1"/>
    <property type="match status" value="1"/>
</dbReference>
<sequence>MALDFTPTDEQRMLVETVRTFMEKEIYPHERETERLGEVPLELGEQIKKRSKEYGLYAANMPAEVGGGGLDFLSVAMMDREIGKSTWGLCGWIGRPSEILNACEGEQRERYLLPTVRGERKEGFGLTEPNAGSDAMGIQTRAVRDGDDWIINGSKHFISAVRKPDYIILFVVTGQDETPRGLRKRITCFLVDVGTPGFEITRGPRPVSHRTYHNYQLSFSDVRVNKRQIMGEEGKGFDLAGSWLANTRLLVAANCCGKAERALQIATQWAATRKQFGQTIGKFQGVSFKLADMATELAAADLLTLHVAWKYMNGSMTNGDAAMAKVFASEMAQRVTDHAIQILGGMGLMDELPLEMLWRDTRIERIWDGTSEIQRHIISRELLRPHET</sequence>
<keyword evidence="12" id="KW-1185">Reference proteome</keyword>
<keyword evidence="4 7" id="KW-0285">Flavoprotein</keyword>
<dbReference type="InterPro" id="IPR036250">
    <property type="entry name" value="AcylCo_DH-like_C"/>
</dbReference>
<evidence type="ECO:0000256" key="3">
    <source>
        <dbReference type="ARBA" id="ARBA00019125"/>
    </source>
</evidence>
<feature type="domain" description="Acyl-CoA oxidase/dehydrogenase middle" evidence="9">
    <location>
        <begin position="124"/>
        <end position="222"/>
    </location>
</feature>
<reference evidence="11 12" key="1">
    <citation type="submission" date="2019-08" db="EMBL/GenBank/DDBJ databases">
        <title>Hyperibacter terrae gen. nov., sp. nov. and Hyperibacter viscosus sp. nov., two new members in the family Rhodospirillaceae isolated from the rhizosphere of Hypericum perforatum.</title>
        <authorList>
            <person name="Noviana Z."/>
        </authorList>
    </citation>
    <scope>NUCLEOTIDE SEQUENCE [LARGE SCALE GENOMIC DNA]</scope>
    <source>
        <strain evidence="11 12">R5959</strain>
    </source>
</reference>
<keyword evidence="5 7" id="KW-0274">FAD</keyword>
<name>A0A5J6N0G8_9PROT</name>
<dbReference type="GO" id="GO:0005737">
    <property type="term" value="C:cytoplasm"/>
    <property type="evidence" value="ECO:0007669"/>
    <property type="project" value="TreeGrafter"/>
</dbReference>
<comment type="cofactor">
    <cofactor evidence="1 7">
        <name>FAD</name>
        <dbReference type="ChEBI" id="CHEBI:57692"/>
    </cofactor>
</comment>
<dbReference type="GO" id="GO:0003995">
    <property type="term" value="F:acyl-CoA dehydrogenase activity"/>
    <property type="evidence" value="ECO:0007669"/>
    <property type="project" value="InterPro"/>
</dbReference>
<dbReference type="OrthoDB" id="5510711at2"/>
<feature type="domain" description="Acyl-CoA dehydrogenase/oxidase N-terminal" evidence="10">
    <location>
        <begin position="8"/>
        <end position="119"/>
    </location>
</feature>
<dbReference type="InterPro" id="IPR009100">
    <property type="entry name" value="AcylCoA_DH/oxidase_NM_dom_sf"/>
</dbReference>
<dbReference type="SUPFAM" id="SSF47203">
    <property type="entry name" value="Acyl-CoA dehydrogenase C-terminal domain-like"/>
    <property type="match status" value="1"/>
</dbReference>
<evidence type="ECO:0000313" key="12">
    <source>
        <dbReference type="Proteomes" id="UP000325797"/>
    </source>
</evidence>
<dbReference type="InterPro" id="IPR013786">
    <property type="entry name" value="AcylCoA_DH/ox_N"/>
</dbReference>
<dbReference type="GO" id="GO:0050660">
    <property type="term" value="F:flavin adenine dinucleotide binding"/>
    <property type="evidence" value="ECO:0007669"/>
    <property type="project" value="InterPro"/>
</dbReference>
<dbReference type="PANTHER" id="PTHR48083">
    <property type="entry name" value="MEDIUM-CHAIN SPECIFIC ACYL-COA DEHYDROGENASE, MITOCHONDRIAL-RELATED"/>
    <property type="match status" value="1"/>
</dbReference>